<comment type="subcellular location">
    <subcellularLocation>
        <location evidence="2">Cell membrane</location>
        <topology evidence="2">Multi-pass membrane protein</topology>
    </subcellularLocation>
</comment>
<evidence type="ECO:0000313" key="15">
    <source>
        <dbReference type="Proteomes" id="UP000274358"/>
    </source>
</evidence>
<evidence type="ECO:0000256" key="5">
    <source>
        <dbReference type="ARBA" id="ARBA00022692"/>
    </source>
</evidence>
<keyword evidence="3" id="KW-1003">Cell membrane</keyword>
<evidence type="ECO:0000256" key="7">
    <source>
        <dbReference type="ARBA" id="ARBA00022801"/>
    </source>
</evidence>
<dbReference type="CDD" id="cd07328">
    <property type="entry name" value="M48_Ste24p_like"/>
    <property type="match status" value="1"/>
</dbReference>
<keyword evidence="6" id="KW-0479">Metal-binding</keyword>
<dbReference type="Pfam" id="PF01435">
    <property type="entry name" value="Peptidase_M48"/>
    <property type="match status" value="1"/>
</dbReference>
<dbReference type="GO" id="GO:0005886">
    <property type="term" value="C:plasma membrane"/>
    <property type="evidence" value="ECO:0007669"/>
    <property type="project" value="UniProtKB-SubCell"/>
</dbReference>
<evidence type="ECO:0000256" key="3">
    <source>
        <dbReference type="ARBA" id="ARBA00022475"/>
    </source>
</evidence>
<feature type="domain" description="Peptidase M48" evidence="13">
    <location>
        <begin position="107"/>
        <end position="369"/>
    </location>
</feature>
<evidence type="ECO:0000256" key="12">
    <source>
        <dbReference type="SAM" id="Phobius"/>
    </source>
</evidence>
<feature type="transmembrane region" description="Helical" evidence="12">
    <location>
        <begin position="27"/>
        <end position="50"/>
    </location>
</feature>
<organism evidence="14 15">
    <name type="scientific">Dyella choica</name>
    <dbReference type="NCBI Taxonomy" id="1927959"/>
    <lineage>
        <taxon>Bacteria</taxon>
        <taxon>Pseudomonadati</taxon>
        <taxon>Pseudomonadota</taxon>
        <taxon>Gammaproteobacteria</taxon>
        <taxon>Lysobacterales</taxon>
        <taxon>Rhodanobacteraceae</taxon>
        <taxon>Dyella</taxon>
    </lineage>
</organism>
<keyword evidence="5 12" id="KW-0812">Transmembrane</keyword>
<keyword evidence="7" id="KW-0378">Hydrolase</keyword>
<evidence type="ECO:0000256" key="8">
    <source>
        <dbReference type="ARBA" id="ARBA00022833"/>
    </source>
</evidence>
<reference evidence="14 15" key="1">
    <citation type="submission" date="2018-12" db="EMBL/GenBank/DDBJ databases">
        <title>Dyella dinghuensis sp. nov. DHOA06 and Dyella choica sp. nov. 4M-K27, isolated from forest soil.</title>
        <authorList>
            <person name="Qiu L.-H."/>
            <person name="Gao Z.-H."/>
        </authorList>
    </citation>
    <scope>NUCLEOTIDE SEQUENCE [LARGE SCALE GENOMIC DNA]</scope>
    <source>
        <strain evidence="14 15">4M-K27</strain>
    </source>
</reference>
<dbReference type="Gene3D" id="3.30.2010.10">
    <property type="entry name" value="Metalloproteases ('zincins'), catalytic domain"/>
    <property type="match status" value="1"/>
</dbReference>
<accession>A0A3S0WSE8</accession>
<feature type="transmembrane region" description="Helical" evidence="12">
    <location>
        <begin position="221"/>
        <end position="239"/>
    </location>
</feature>
<proteinExistence type="predicted"/>
<dbReference type="GO" id="GO:0004222">
    <property type="term" value="F:metalloendopeptidase activity"/>
    <property type="evidence" value="ECO:0007669"/>
    <property type="project" value="InterPro"/>
</dbReference>
<keyword evidence="9 12" id="KW-1133">Transmembrane helix</keyword>
<name>A0A3S0WSE8_9GAMM</name>
<dbReference type="EMBL" id="RYYV01000039">
    <property type="protein sequence ID" value="RUL69084.1"/>
    <property type="molecule type" value="Genomic_DNA"/>
</dbReference>
<protein>
    <submittedName>
        <fullName evidence="14">Zn-dependent protease with chaperone function</fullName>
    </submittedName>
</protein>
<comment type="caution">
    <text evidence="14">The sequence shown here is derived from an EMBL/GenBank/DDBJ whole genome shotgun (WGS) entry which is preliminary data.</text>
</comment>
<evidence type="ECO:0000256" key="9">
    <source>
        <dbReference type="ARBA" id="ARBA00022989"/>
    </source>
</evidence>
<evidence type="ECO:0000256" key="1">
    <source>
        <dbReference type="ARBA" id="ARBA00001947"/>
    </source>
</evidence>
<evidence type="ECO:0000256" key="10">
    <source>
        <dbReference type="ARBA" id="ARBA00023049"/>
    </source>
</evidence>
<evidence type="ECO:0000256" key="11">
    <source>
        <dbReference type="ARBA" id="ARBA00023136"/>
    </source>
</evidence>
<keyword evidence="15" id="KW-1185">Reference proteome</keyword>
<dbReference type="GO" id="GO:0046872">
    <property type="term" value="F:metal ion binding"/>
    <property type="evidence" value="ECO:0007669"/>
    <property type="project" value="UniProtKB-KW"/>
</dbReference>
<dbReference type="OrthoDB" id="9789270at2"/>
<gene>
    <name evidence="14" type="ORF">EKH80_22945</name>
</gene>
<keyword evidence="11 12" id="KW-0472">Membrane</keyword>
<dbReference type="PANTHER" id="PTHR43221">
    <property type="entry name" value="PROTEASE HTPX"/>
    <property type="match status" value="1"/>
</dbReference>
<dbReference type="PANTHER" id="PTHR43221:SF1">
    <property type="entry name" value="PROTEASE HTPX"/>
    <property type="match status" value="1"/>
</dbReference>
<evidence type="ECO:0000259" key="13">
    <source>
        <dbReference type="Pfam" id="PF01435"/>
    </source>
</evidence>
<dbReference type="InterPro" id="IPR050083">
    <property type="entry name" value="HtpX_protease"/>
</dbReference>
<dbReference type="Proteomes" id="UP000274358">
    <property type="component" value="Unassembled WGS sequence"/>
</dbReference>
<keyword evidence="4 14" id="KW-0645">Protease</keyword>
<keyword evidence="10" id="KW-0482">Metalloprotease</keyword>
<dbReference type="InterPro" id="IPR001915">
    <property type="entry name" value="Peptidase_M48"/>
</dbReference>
<evidence type="ECO:0000256" key="6">
    <source>
        <dbReference type="ARBA" id="ARBA00022723"/>
    </source>
</evidence>
<comment type="cofactor">
    <cofactor evidence="1">
        <name>Zn(2+)</name>
        <dbReference type="ChEBI" id="CHEBI:29105"/>
    </cofactor>
</comment>
<evidence type="ECO:0000256" key="2">
    <source>
        <dbReference type="ARBA" id="ARBA00004651"/>
    </source>
</evidence>
<keyword evidence="8" id="KW-0862">Zinc</keyword>
<dbReference type="GO" id="GO:0006508">
    <property type="term" value="P:proteolysis"/>
    <property type="evidence" value="ECO:0007669"/>
    <property type="project" value="UniProtKB-KW"/>
</dbReference>
<dbReference type="AlphaFoldDB" id="A0A3S0WSE8"/>
<evidence type="ECO:0000256" key="4">
    <source>
        <dbReference type="ARBA" id="ARBA00022670"/>
    </source>
</evidence>
<dbReference type="RefSeq" id="WP_126687134.1">
    <property type="nucleotide sequence ID" value="NZ_RYYV01000039.1"/>
</dbReference>
<feature type="transmembrane region" description="Helical" evidence="12">
    <location>
        <begin position="65"/>
        <end position="88"/>
    </location>
</feature>
<sequence>MNVIYPAGPAQVPEGFTRPSGTYMRHAWMAVGALLLFMALYFALAAWFVYNGIAELGRAAGDGGFLAALVGVGSLFLAFFLIKALFFIKKGAQNDGIELTRADQPSLFAFLDRIADEAGAPRPHKVYASGRVNAAVSYDLSLLNLLFPSRKNLEIGLGLVNMLNLGEFKAVCAHEFGHFGQRSMAVGRWVYTAQQVAAHIVTRRDALDSFLRGLSRLDIRIAWIGWLLGIVIWALRVIVDAGFRLVVLAQRALAREMELQADLVAVSLTGSDALVHALHRLRMADDAWDRSLNFLRGEVGAKRPPRDIFAVQEALADRLGLIYNDPGYARRPQLPAEGGAAFRVFESELAQPPRMWSTHPMNHERESNAKRTYLFAPADERSAWSIFEHEQGLRERMTHELAGKPAEPTVELDETLKRLDEQFAREHLKPDYRGIYLGMSAVRHASSPGELYYENAVPRLPLSLEDLYPQRIGEELDRLQALDREHALLCSLRDRVYDAPDGVIRHRGRILKRSQLPAVIAEVEKEHTGVRASLHSTLRRVRSLHLKVAATLAPAWRDYLLGSLHVLHYADHAEANLRDAQAALAKDYRQAAARGSINENGVRRILAGASDVHRAISRIFNEAATVKPGARILARLGASSWPQALGNYGLRAPERANINEWLRHIDGWINHTANWLSALRRTTLDELLAVEASIAAATRDAALGEAPADMPSAHDEYPTLVPGSERGQQIKQGFRQRFESVGDRISGVGKASAALAIVGSVLAFGWLHESTDVTVYNPLDRAVVAKVDGHRVNLQPHQHADISLRGEGQVEVDAQTDDGEPIEHFSAPVDRSDDKIIYTVAAAAPLHSWMASYGSAPRTTASLLSPQRWQVVHADFVFTQPPHSIQTNSGQGVRTVLDGLDAAPPEFYADQVHDQRAVAQMMLAHVRFDKPDSINLWSWLELARSMPGFDQAFAERRKHFPFDVLAMRLEQDHAIGATYEEICARDQSLAQASPEQPDLAYAATRCLAPGPAQDRKFAEGAQRWPHSPWFAMASAFAEAQQQHYPQALELYTRATNQSLALRNSIATEVVRLSRLVDPAGTMQRQSQLAAVSPALANLLLLEPGSAMQDDPQYRALSLLSDGRLDNALTTSAHTPMEGHVLRMVAASQGASAVLRARAAALPKGVGVDQETVWLALAQGGDANDPAVAKVLERLEAGYGREGHAWMESMQRFVEFARRGDAANAERALTGVPMEMRAQAYVAGIYLLGPMAPDAWRHFARAILFAGERPFLG</sequence>
<evidence type="ECO:0000313" key="14">
    <source>
        <dbReference type="EMBL" id="RUL69084.1"/>
    </source>
</evidence>